<feature type="domain" description="Phage tail tape measure protein" evidence="3">
    <location>
        <begin position="112"/>
        <end position="310"/>
    </location>
</feature>
<gene>
    <name evidence="4" type="ORF">FHS42_001623</name>
</gene>
<dbReference type="EMBL" id="JACHJL010000003">
    <property type="protein sequence ID" value="MBB5934576.1"/>
    <property type="molecule type" value="Genomic_DNA"/>
</dbReference>
<organism evidence="4 5">
    <name type="scientific">Streptomyces zagrosensis</name>
    <dbReference type="NCBI Taxonomy" id="1042984"/>
    <lineage>
        <taxon>Bacteria</taxon>
        <taxon>Bacillati</taxon>
        <taxon>Actinomycetota</taxon>
        <taxon>Actinomycetes</taxon>
        <taxon>Kitasatosporales</taxon>
        <taxon>Streptomycetaceae</taxon>
        <taxon>Streptomyces</taxon>
    </lineage>
</organism>
<dbReference type="PANTHER" id="PTHR37813:SF1">
    <property type="entry name" value="FELS-2 PROPHAGE PROTEIN"/>
    <property type="match status" value="1"/>
</dbReference>
<feature type="transmembrane region" description="Helical" evidence="2">
    <location>
        <begin position="547"/>
        <end position="571"/>
    </location>
</feature>
<evidence type="ECO:0000256" key="1">
    <source>
        <dbReference type="ARBA" id="ARBA00022612"/>
    </source>
</evidence>
<keyword evidence="5" id="KW-1185">Reference proteome</keyword>
<dbReference type="RefSeq" id="WP_184570178.1">
    <property type="nucleotide sequence ID" value="NZ_JACHJL010000003.1"/>
</dbReference>
<proteinExistence type="predicted"/>
<evidence type="ECO:0000259" key="3">
    <source>
        <dbReference type="Pfam" id="PF10145"/>
    </source>
</evidence>
<evidence type="ECO:0000313" key="5">
    <source>
        <dbReference type="Proteomes" id="UP000588098"/>
    </source>
</evidence>
<protein>
    <submittedName>
        <fullName evidence="4">Phage-related minor tail protein</fullName>
    </submittedName>
</protein>
<keyword evidence="2" id="KW-0472">Membrane</keyword>
<dbReference type="InterPro" id="IPR010090">
    <property type="entry name" value="Phage_tape_meas"/>
</dbReference>
<sequence length="796" mass="82052">MAVEVGMGYVSIVPEVEGFAGELQRQVTGPAQAAGNEGGQAAGEGFTGKMGGVLKGGLAAIGLAAAAVLTKGFMDALDQGAINGKIQAQLGTTPDEAARYGKAAGQLYAHGVTDSVEEAADAISGVMRSGILPPDATNKQIESIAGKVTDLSKTFELDLGQTSNAVGQMLKNGLAKDGTEALDILTAGMQKMGPRADDMADTMNEYSTKFRDLGLSAADAMGLMSQGMQAGARDTDTVADALKEFQIRATDGSKSSKEAYEAIGLNAEAMTKKIAAGGPGAREGLQQVLDGLKSMKDPAERSAASVGLFGTKSEDLGRALYALDPKTAVKALGDTAGAAEKMGDALHNHAGARIEQFKRGLEVGVTNFMGGRVIPALMSFGSFIGTTFGPALSVGKDLVTGFYGSFASSTGGSAIDVFGQSLAVVGGTLKAAFLPGLQSLASLVQTTVLPAFQGLGSVLMNQFVPALMTLYTAVVSAVAPILASLGRILLEVIWPAMMRVYAAVAENMQPILSALAQFIGSRVAPVVQSLGSRLSDVVTKARPLIEVVASLVAWLARLAADVLGVVVPVLIRLAGPVFSALFGALGTVIGWIGTLIGWLSKGATSVRGMANAVTGFTGSARVKFGEFIDWMRGLPGRVTSAVGNFRSLLRGKGADLARGILDGIRSMGGWLASELKSWAKSAIPGPIADALGINSPSTVMRDEVGRWLPPGVVDGIDAEQSTLDARIQSMVTMPSFDPARLAGPVRSPTISAARDATVAALLRALDAERAREIVLRIGETDIARAVASGQRQLARR</sequence>
<keyword evidence="2" id="KW-0812">Transmembrane</keyword>
<name>A0A7W9UXR1_9ACTN</name>
<keyword evidence="1" id="KW-1188">Viral release from host cell</keyword>
<evidence type="ECO:0000256" key="2">
    <source>
        <dbReference type="SAM" id="Phobius"/>
    </source>
</evidence>
<feature type="transmembrane region" description="Helical" evidence="2">
    <location>
        <begin position="577"/>
        <end position="599"/>
    </location>
</feature>
<keyword evidence="2" id="KW-1133">Transmembrane helix</keyword>
<accession>A0A7W9UXR1</accession>
<feature type="transmembrane region" description="Helical" evidence="2">
    <location>
        <begin position="468"/>
        <end position="490"/>
    </location>
</feature>
<dbReference type="PANTHER" id="PTHR37813">
    <property type="entry name" value="FELS-2 PROPHAGE PROTEIN"/>
    <property type="match status" value="1"/>
</dbReference>
<dbReference type="AlphaFoldDB" id="A0A7W9UXR1"/>
<dbReference type="Pfam" id="PF10145">
    <property type="entry name" value="PhageMin_Tail"/>
    <property type="match status" value="1"/>
</dbReference>
<reference evidence="4 5" key="1">
    <citation type="submission" date="2020-08" db="EMBL/GenBank/DDBJ databases">
        <title>Genomic Encyclopedia of Type Strains, Phase III (KMG-III): the genomes of soil and plant-associated and newly described type strains.</title>
        <authorList>
            <person name="Whitman W."/>
        </authorList>
    </citation>
    <scope>NUCLEOTIDE SEQUENCE [LARGE SCALE GENOMIC DNA]</scope>
    <source>
        <strain evidence="4 5">CECT 8305</strain>
    </source>
</reference>
<comment type="caution">
    <text evidence="4">The sequence shown here is derived from an EMBL/GenBank/DDBJ whole genome shotgun (WGS) entry which is preliminary data.</text>
</comment>
<dbReference type="Proteomes" id="UP000588098">
    <property type="component" value="Unassembled WGS sequence"/>
</dbReference>
<evidence type="ECO:0000313" key="4">
    <source>
        <dbReference type="EMBL" id="MBB5934576.1"/>
    </source>
</evidence>